<dbReference type="OrthoDB" id="10253115at2759"/>
<protein>
    <recommendedName>
        <fullName evidence="1">AMP-dependent synthetase/ligase domain-containing protein</fullName>
    </recommendedName>
</protein>
<dbReference type="EMBL" id="BDSP01000252">
    <property type="protein sequence ID" value="GAX26905.1"/>
    <property type="molecule type" value="Genomic_DNA"/>
</dbReference>
<sequence length="268" mass="29712">MLRSIAANALRARRSVAVRTFAAAGGSQVDALASANPNLDVVRYEHKNITWTTRHVQYYSESLAIGFLEMGFTAGDVVLSWMPQHFSEQMVLQFACSKSGLVLYTLDPLVAKKDPSKAQQALKAALELTKANILITPEATNDVNYVHLVHNVIPELRIFDTATGEPFVTPRFPHLRLAVHTGFDQDDKYGWFPLRHMVVPSQNLDSFVTTPPTDQTPLAGVLKVQDDIPVSVEPVLTNAQVLETNIWPTYCSILQKKFHTVEGVGVIF</sequence>
<evidence type="ECO:0000259" key="1">
    <source>
        <dbReference type="Pfam" id="PF00501"/>
    </source>
</evidence>
<dbReference type="AlphaFoldDB" id="A0A1Z5KL98"/>
<keyword evidence="3" id="KW-1185">Reference proteome</keyword>
<comment type="caution">
    <text evidence="2">The sequence shown here is derived from an EMBL/GenBank/DDBJ whole genome shotgun (WGS) entry which is preliminary data.</text>
</comment>
<organism evidence="2 3">
    <name type="scientific">Fistulifera solaris</name>
    <name type="common">Oleaginous diatom</name>
    <dbReference type="NCBI Taxonomy" id="1519565"/>
    <lineage>
        <taxon>Eukaryota</taxon>
        <taxon>Sar</taxon>
        <taxon>Stramenopiles</taxon>
        <taxon>Ochrophyta</taxon>
        <taxon>Bacillariophyta</taxon>
        <taxon>Bacillariophyceae</taxon>
        <taxon>Bacillariophycidae</taxon>
        <taxon>Naviculales</taxon>
        <taxon>Naviculaceae</taxon>
        <taxon>Fistulifera</taxon>
    </lineage>
</organism>
<dbReference type="Pfam" id="PF00501">
    <property type="entry name" value="AMP-binding"/>
    <property type="match status" value="1"/>
</dbReference>
<accession>A0A1Z5KL98</accession>
<dbReference type="InterPro" id="IPR000873">
    <property type="entry name" value="AMP-dep_synth/lig_dom"/>
</dbReference>
<dbReference type="Gene3D" id="3.40.50.980">
    <property type="match status" value="1"/>
</dbReference>
<proteinExistence type="predicted"/>
<gene>
    <name evidence="2" type="ORF">FisN_9Lh201</name>
</gene>
<evidence type="ECO:0000313" key="3">
    <source>
        <dbReference type="Proteomes" id="UP000198406"/>
    </source>
</evidence>
<reference evidence="2 3" key="1">
    <citation type="journal article" date="2015" name="Plant Cell">
        <title>Oil accumulation by the oleaginous diatom Fistulifera solaris as revealed by the genome and transcriptome.</title>
        <authorList>
            <person name="Tanaka T."/>
            <person name="Maeda Y."/>
            <person name="Veluchamy A."/>
            <person name="Tanaka M."/>
            <person name="Abida H."/>
            <person name="Marechal E."/>
            <person name="Bowler C."/>
            <person name="Muto M."/>
            <person name="Sunaga Y."/>
            <person name="Tanaka M."/>
            <person name="Yoshino T."/>
            <person name="Taniguchi T."/>
            <person name="Fukuda Y."/>
            <person name="Nemoto M."/>
            <person name="Matsumoto M."/>
            <person name="Wong P.S."/>
            <person name="Aburatani S."/>
            <person name="Fujibuchi W."/>
        </authorList>
    </citation>
    <scope>NUCLEOTIDE SEQUENCE [LARGE SCALE GENOMIC DNA]</scope>
    <source>
        <strain evidence="2 3">JPCC DA0580</strain>
    </source>
</reference>
<dbReference type="InParanoid" id="A0A1Z5KL98"/>
<feature type="domain" description="AMP-dependent synthetase/ligase" evidence="1">
    <location>
        <begin position="33"/>
        <end position="144"/>
    </location>
</feature>
<dbReference type="SUPFAM" id="SSF56801">
    <property type="entry name" value="Acetyl-CoA synthetase-like"/>
    <property type="match status" value="1"/>
</dbReference>
<name>A0A1Z5KL98_FISSO</name>
<evidence type="ECO:0000313" key="2">
    <source>
        <dbReference type="EMBL" id="GAX26905.1"/>
    </source>
</evidence>
<dbReference type="Proteomes" id="UP000198406">
    <property type="component" value="Unassembled WGS sequence"/>
</dbReference>